<feature type="transmembrane region" description="Helical" evidence="11">
    <location>
        <begin position="139"/>
        <end position="159"/>
    </location>
</feature>
<gene>
    <name evidence="14" type="primary">msbA</name>
    <name evidence="14" type="ORF">I9W95_10535</name>
</gene>
<dbReference type="Pfam" id="PF00664">
    <property type="entry name" value="ABC_membrane"/>
    <property type="match status" value="1"/>
</dbReference>
<feature type="domain" description="ABC transporter" evidence="12">
    <location>
        <begin position="339"/>
        <end position="575"/>
    </location>
</feature>
<dbReference type="PROSITE" id="PS50929">
    <property type="entry name" value="ABC_TM1F"/>
    <property type="match status" value="1"/>
</dbReference>
<accession>A0ABS7ZSF3</accession>
<keyword evidence="9" id="KW-0445">Lipid transport</keyword>
<sequence>MAEKTSIRRLYGRLLTYVWPHKAAFSVAILGYLIFASAAPVMAHLMGVVEETLTEPTHEKIVSLVLMLVAAFFYRGIGTFLGKFFIAVVGRNVVHSLRTELFNKMTRLPSRYYDSESSGRLISRVIFDVDQVTGASTKALTITVQEGMTVILLMGYLVYLDYTLTLIFLTLMPFIGIVVGLASRFFRRYSRRIQKAMGHVTQVTNESINGYREVRTFGGTEYEQARFMKASDYNRKQSLKFGLTDAINVPLNQQIVAVGLAVMVYLMFGRVAAGTMTSAEFLQFMTAASLIAKPIRALTDINGVIQKGMVAAESIFSVLDAESEPDSGSHKLTRAEGRVEFDGVRFSYDGADKEALKGITLDVKPGTSVAFVGKSGSGKTTLVNLIPRFYELSGGSIRVDGHDIRDLTLDSLREQIAIVSQQVTLFNGSIRDNIAYGALANRTDEQIIAAAKAAHADEFIRRLPQGYDTPVGEDGLLLSGGQRQRIAIARAILKNAPILILDEATSALDTESERHIQAALEEVMKGRTTFVIAHRLSTIEGADRIVVIDQGEVREDGDHLSLIAQQGAYAQLHHIQFSE</sequence>
<evidence type="ECO:0000256" key="9">
    <source>
        <dbReference type="ARBA" id="ARBA00023055"/>
    </source>
</evidence>
<dbReference type="PANTHER" id="PTHR43394">
    <property type="entry name" value="ATP-DEPENDENT PERMEASE MDL1, MITOCHONDRIAL"/>
    <property type="match status" value="1"/>
</dbReference>
<feature type="transmembrane region" description="Helical" evidence="11">
    <location>
        <begin position="165"/>
        <end position="186"/>
    </location>
</feature>
<evidence type="ECO:0000259" key="13">
    <source>
        <dbReference type="PROSITE" id="PS50929"/>
    </source>
</evidence>
<dbReference type="SUPFAM" id="SSF90123">
    <property type="entry name" value="ABC transporter transmembrane region"/>
    <property type="match status" value="1"/>
</dbReference>
<evidence type="ECO:0000259" key="12">
    <source>
        <dbReference type="PROSITE" id="PS50893"/>
    </source>
</evidence>
<dbReference type="InterPro" id="IPR036640">
    <property type="entry name" value="ABC1_TM_sf"/>
</dbReference>
<evidence type="ECO:0000256" key="7">
    <source>
        <dbReference type="ARBA" id="ARBA00022967"/>
    </source>
</evidence>
<keyword evidence="2" id="KW-0813">Transport</keyword>
<dbReference type="PROSITE" id="PS50893">
    <property type="entry name" value="ABC_TRANSPORTER_2"/>
    <property type="match status" value="1"/>
</dbReference>
<dbReference type="InterPro" id="IPR039421">
    <property type="entry name" value="Type_1_exporter"/>
</dbReference>
<keyword evidence="7" id="KW-1278">Translocase</keyword>
<keyword evidence="6" id="KW-0067">ATP-binding</keyword>
<feature type="transmembrane region" description="Helical" evidence="11">
    <location>
        <begin position="61"/>
        <end position="89"/>
    </location>
</feature>
<keyword evidence="4 11" id="KW-0812">Transmembrane</keyword>
<feature type="transmembrane region" description="Helical" evidence="11">
    <location>
        <begin position="23"/>
        <end position="49"/>
    </location>
</feature>
<dbReference type="Gene3D" id="1.20.1560.10">
    <property type="entry name" value="ABC transporter type 1, transmembrane domain"/>
    <property type="match status" value="1"/>
</dbReference>
<comment type="subcellular location">
    <subcellularLocation>
        <location evidence="1">Cell membrane</location>
        <topology evidence="1">Multi-pass membrane protein</topology>
    </subcellularLocation>
</comment>
<dbReference type="InterPro" id="IPR027417">
    <property type="entry name" value="P-loop_NTPase"/>
</dbReference>
<evidence type="ECO:0000256" key="1">
    <source>
        <dbReference type="ARBA" id="ARBA00004651"/>
    </source>
</evidence>
<reference evidence="14 15" key="1">
    <citation type="submission" date="2020-12" db="EMBL/GenBank/DDBJ databases">
        <title>Novel Thalassolituus-related marine hydrocarbonoclastic bacteria mediated algae-derived hydrocarbons mineralization in twilight zone of the northern South China Sea.</title>
        <authorList>
            <person name="Dong C."/>
        </authorList>
    </citation>
    <scope>NUCLEOTIDE SEQUENCE [LARGE SCALE GENOMIC DNA]</scope>
    <source>
        <strain evidence="14 15">IMCC1826</strain>
    </source>
</reference>
<dbReference type="InterPro" id="IPR003439">
    <property type="entry name" value="ABC_transporter-like_ATP-bd"/>
</dbReference>
<evidence type="ECO:0000256" key="3">
    <source>
        <dbReference type="ARBA" id="ARBA00022475"/>
    </source>
</evidence>
<evidence type="ECO:0000256" key="5">
    <source>
        <dbReference type="ARBA" id="ARBA00022741"/>
    </source>
</evidence>
<evidence type="ECO:0000256" key="10">
    <source>
        <dbReference type="ARBA" id="ARBA00023136"/>
    </source>
</evidence>
<keyword evidence="10 11" id="KW-0472">Membrane</keyword>
<evidence type="ECO:0000256" key="11">
    <source>
        <dbReference type="SAM" id="Phobius"/>
    </source>
</evidence>
<dbReference type="CDD" id="cd18552">
    <property type="entry name" value="ABC_6TM_MsbA_like"/>
    <property type="match status" value="1"/>
</dbReference>
<comment type="caution">
    <text evidence="14">The sequence shown here is derived from an EMBL/GenBank/DDBJ whole genome shotgun (WGS) entry which is preliminary data.</text>
</comment>
<dbReference type="InterPro" id="IPR017871">
    <property type="entry name" value="ABC_transporter-like_CS"/>
</dbReference>
<evidence type="ECO:0000256" key="6">
    <source>
        <dbReference type="ARBA" id="ARBA00022840"/>
    </source>
</evidence>
<dbReference type="InterPro" id="IPR011527">
    <property type="entry name" value="ABC1_TM_dom"/>
</dbReference>
<dbReference type="SUPFAM" id="SSF52540">
    <property type="entry name" value="P-loop containing nucleoside triphosphate hydrolases"/>
    <property type="match status" value="1"/>
</dbReference>
<dbReference type="PANTHER" id="PTHR43394:SF7">
    <property type="entry name" value="ABC TRANSPORTER B FAMILY MEMBER 28"/>
    <property type="match status" value="1"/>
</dbReference>
<evidence type="ECO:0000313" key="15">
    <source>
        <dbReference type="Proteomes" id="UP000714380"/>
    </source>
</evidence>
<dbReference type="RefSeq" id="WP_225674630.1">
    <property type="nucleotide sequence ID" value="NZ_JAEDAH010000051.1"/>
</dbReference>
<dbReference type="SMART" id="SM00382">
    <property type="entry name" value="AAA"/>
    <property type="match status" value="1"/>
</dbReference>
<feature type="transmembrane region" description="Helical" evidence="11">
    <location>
        <begin position="255"/>
        <end position="273"/>
    </location>
</feature>
<dbReference type="InterPro" id="IPR003593">
    <property type="entry name" value="AAA+_ATPase"/>
</dbReference>
<dbReference type="Gene3D" id="3.40.50.300">
    <property type="entry name" value="P-loop containing nucleotide triphosphate hydrolases"/>
    <property type="match status" value="1"/>
</dbReference>
<proteinExistence type="predicted"/>
<keyword evidence="3" id="KW-1003">Cell membrane</keyword>
<dbReference type="Pfam" id="PF00005">
    <property type="entry name" value="ABC_tran"/>
    <property type="match status" value="1"/>
</dbReference>
<dbReference type="PROSITE" id="PS00211">
    <property type="entry name" value="ABC_TRANSPORTER_1"/>
    <property type="match status" value="1"/>
</dbReference>
<evidence type="ECO:0000256" key="8">
    <source>
        <dbReference type="ARBA" id="ARBA00022989"/>
    </source>
</evidence>
<protein>
    <submittedName>
        <fullName evidence="14">Lipid A export permease/ATP-binding protein MsbA</fullName>
    </submittedName>
</protein>
<dbReference type="EMBL" id="JAEDAH010000051">
    <property type="protein sequence ID" value="MCA6064043.1"/>
    <property type="molecule type" value="Genomic_DNA"/>
</dbReference>
<evidence type="ECO:0000256" key="2">
    <source>
        <dbReference type="ARBA" id="ARBA00022448"/>
    </source>
</evidence>
<feature type="domain" description="ABC transmembrane type-1" evidence="13">
    <location>
        <begin position="27"/>
        <end position="307"/>
    </location>
</feature>
<evidence type="ECO:0000313" key="14">
    <source>
        <dbReference type="EMBL" id="MCA6064043.1"/>
    </source>
</evidence>
<name>A0ABS7ZSF3_9GAMM</name>
<keyword evidence="15" id="KW-1185">Reference proteome</keyword>
<keyword evidence="8 11" id="KW-1133">Transmembrane helix</keyword>
<dbReference type="Proteomes" id="UP000714380">
    <property type="component" value="Unassembled WGS sequence"/>
</dbReference>
<dbReference type="InterPro" id="IPR011917">
    <property type="entry name" value="ABC_transpr_lipidA"/>
</dbReference>
<keyword evidence="5" id="KW-0547">Nucleotide-binding</keyword>
<evidence type="ECO:0000256" key="4">
    <source>
        <dbReference type="ARBA" id="ARBA00022692"/>
    </source>
</evidence>
<organism evidence="14 15">
    <name type="scientific">Thalassolituus marinus</name>
    <dbReference type="NCBI Taxonomy" id="671053"/>
    <lineage>
        <taxon>Bacteria</taxon>
        <taxon>Pseudomonadati</taxon>
        <taxon>Pseudomonadota</taxon>
        <taxon>Gammaproteobacteria</taxon>
        <taxon>Oceanospirillales</taxon>
        <taxon>Oceanospirillaceae</taxon>
        <taxon>Thalassolituus</taxon>
    </lineage>
</organism>
<dbReference type="NCBIfam" id="TIGR02203">
    <property type="entry name" value="MsbA_lipidA"/>
    <property type="match status" value="1"/>
</dbReference>